<dbReference type="Pfam" id="PF18915">
    <property type="entry name" value="DUF5667"/>
    <property type="match status" value="1"/>
</dbReference>
<protein>
    <recommendedName>
        <fullName evidence="4">DUF5667 domain-containing protein</fullName>
    </recommendedName>
</protein>
<dbReference type="InterPro" id="IPR043725">
    <property type="entry name" value="DUF5667"/>
</dbReference>
<gene>
    <name evidence="5" type="ORF">A2Z63_00260</name>
</gene>
<reference evidence="5 6" key="1">
    <citation type="journal article" date="2016" name="Nat. Commun.">
        <title>Thousands of microbial genomes shed light on interconnected biogeochemical processes in an aquifer system.</title>
        <authorList>
            <person name="Anantharaman K."/>
            <person name="Brown C.T."/>
            <person name="Hug L.A."/>
            <person name="Sharon I."/>
            <person name="Castelle C.J."/>
            <person name="Probst A.J."/>
            <person name="Thomas B.C."/>
            <person name="Singh A."/>
            <person name="Wilkins M.J."/>
            <person name="Karaoz U."/>
            <person name="Brodie E.L."/>
            <person name="Williams K.H."/>
            <person name="Hubbard S.S."/>
            <person name="Banfield J.F."/>
        </authorList>
    </citation>
    <scope>NUCLEOTIDE SEQUENCE [LARGE SCALE GENOMIC DNA]</scope>
</reference>
<feature type="region of interest" description="Disordered" evidence="2">
    <location>
        <begin position="203"/>
        <end position="228"/>
    </location>
</feature>
<feature type="domain" description="DUF5667" evidence="4">
    <location>
        <begin position="73"/>
        <end position="184"/>
    </location>
</feature>
<comment type="caution">
    <text evidence="5">The sequence shown here is derived from an EMBL/GenBank/DDBJ whole genome shotgun (WGS) entry which is preliminary data.</text>
</comment>
<keyword evidence="1" id="KW-0175">Coiled coil</keyword>
<keyword evidence="3" id="KW-1133">Transmembrane helix</keyword>
<organism evidence="5 6">
    <name type="scientific">Candidatus Giovannonibacteria bacterium RIFCSPLOWO2_02_44_8</name>
    <dbReference type="NCBI Taxonomy" id="1798355"/>
    <lineage>
        <taxon>Bacteria</taxon>
        <taxon>Candidatus Giovannoniibacteriota</taxon>
    </lineage>
</organism>
<keyword evidence="3" id="KW-0812">Transmembrane</keyword>
<accession>A0A1F5X869</accession>
<dbReference type="EMBL" id="MFIH01000059">
    <property type="protein sequence ID" value="OGF84039.1"/>
    <property type="molecule type" value="Genomic_DNA"/>
</dbReference>
<proteinExistence type="predicted"/>
<evidence type="ECO:0000256" key="3">
    <source>
        <dbReference type="SAM" id="Phobius"/>
    </source>
</evidence>
<evidence type="ECO:0000256" key="1">
    <source>
        <dbReference type="SAM" id="Coils"/>
    </source>
</evidence>
<evidence type="ECO:0000313" key="5">
    <source>
        <dbReference type="EMBL" id="OGF84039.1"/>
    </source>
</evidence>
<keyword evidence="3" id="KW-0472">Membrane</keyword>
<feature type="coiled-coil region" evidence="1">
    <location>
        <begin position="141"/>
        <end position="198"/>
    </location>
</feature>
<evidence type="ECO:0000256" key="2">
    <source>
        <dbReference type="SAM" id="MobiDB-lite"/>
    </source>
</evidence>
<dbReference type="AlphaFoldDB" id="A0A1F5X869"/>
<feature type="transmembrane region" description="Helical" evidence="3">
    <location>
        <begin position="44"/>
        <end position="70"/>
    </location>
</feature>
<evidence type="ECO:0000313" key="6">
    <source>
        <dbReference type="Proteomes" id="UP000178405"/>
    </source>
</evidence>
<name>A0A1F5X869_9BACT</name>
<dbReference type="Proteomes" id="UP000178405">
    <property type="component" value="Unassembled WGS sequence"/>
</dbReference>
<sequence>MNDELEKIFKKGQEIRLNSSEKEKMRDFIISYAKRNTERKTFSVFLVLKSVPAILSLAVIFGGIGISFAAEHALPGDILYPVKVGVNEEARGLVAISDEKKVKWLATVAERRIEETEMLVKENRFDSASKEKIEKNFGENTKKLEEKLRSIAEKNDSERAEEVSRNLEDALERHEEVLKELSEERSESREEINSVLGNVKSFRESIRKSREDSENRRDRGNNGEKERD</sequence>
<evidence type="ECO:0000259" key="4">
    <source>
        <dbReference type="Pfam" id="PF18915"/>
    </source>
</evidence>